<dbReference type="Gene3D" id="3.40.630.30">
    <property type="match status" value="1"/>
</dbReference>
<gene>
    <name evidence="2" type="ORF">IAB73_11300</name>
</gene>
<organism evidence="2 3">
    <name type="scientific">Candidatus Onthenecus intestinigallinarum</name>
    <dbReference type="NCBI Taxonomy" id="2840875"/>
    <lineage>
        <taxon>Bacteria</taxon>
        <taxon>Bacillati</taxon>
        <taxon>Bacillota</taxon>
        <taxon>Clostridia</taxon>
        <taxon>Eubacteriales</taxon>
        <taxon>Candidatus Onthenecus</taxon>
    </lineage>
</organism>
<dbReference type="EMBL" id="DVFJ01000038">
    <property type="protein sequence ID" value="HIQ72781.1"/>
    <property type="molecule type" value="Genomic_DNA"/>
</dbReference>
<proteinExistence type="predicted"/>
<dbReference type="PROSITE" id="PS51186">
    <property type="entry name" value="GNAT"/>
    <property type="match status" value="1"/>
</dbReference>
<dbReference type="Proteomes" id="UP000886887">
    <property type="component" value="Unassembled WGS sequence"/>
</dbReference>
<dbReference type="SUPFAM" id="SSF55729">
    <property type="entry name" value="Acyl-CoA N-acyltransferases (Nat)"/>
    <property type="match status" value="1"/>
</dbReference>
<dbReference type="InterPro" id="IPR000182">
    <property type="entry name" value="GNAT_dom"/>
</dbReference>
<accession>A0A9D0ZCM5</accession>
<name>A0A9D0ZCM5_9FIRM</name>
<evidence type="ECO:0000259" key="1">
    <source>
        <dbReference type="PROSITE" id="PS51186"/>
    </source>
</evidence>
<dbReference type="AlphaFoldDB" id="A0A9D0ZCM5"/>
<evidence type="ECO:0000313" key="3">
    <source>
        <dbReference type="Proteomes" id="UP000886887"/>
    </source>
</evidence>
<reference evidence="2" key="1">
    <citation type="submission" date="2020-10" db="EMBL/GenBank/DDBJ databases">
        <authorList>
            <person name="Gilroy R."/>
        </authorList>
    </citation>
    <scope>NUCLEOTIDE SEQUENCE</scope>
    <source>
        <strain evidence="2">ChiSxjej2B14-6234</strain>
    </source>
</reference>
<evidence type="ECO:0000313" key="2">
    <source>
        <dbReference type="EMBL" id="HIQ72781.1"/>
    </source>
</evidence>
<comment type="caution">
    <text evidence="2">The sequence shown here is derived from an EMBL/GenBank/DDBJ whole genome shotgun (WGS) entry which is preliminary data.</text>
</comment>
<protein>
    <submittedName>
        <fullName evidence="2">GNAT family N-acetyltransferase</fullName>
    </submittedName>
</protein>
<sequence length="108" mass="11523">MLFFQSAGAHRYALYLDGVYAGGVAVYPDGDAFSVGLLIVPSLRGRGLGPQALGLTARRYFAAGFSLCRDFVAPDNGPSIRMHEKAGFVPSGEAQAQGRRALVYELRA</sequence>
<dbReference type="GO" id="GO:0016747">
    <property type="term" value="F:acyltransferase activity, transferring groups other than amino-acyl groups"/>
    <property type="evidence" value="ECO:0007669"/>
    <property type="project" value="InterPro"/>
</dbReference>
<feature type="domain" description="N-acetyltransferase" evidence="1">
    <location>
        <begin position="1"/>
        <end position="108"/>
    </location>
</feature>
<dbReference type="InterPro" id="IPR016181">
    <property type="entry name" value="Acyl_CoA_acyltransferase"/>
</dbReference>
<reference evidence="2" key="2">
    <citation type="journal article" date="2021" name="PeerJ">
        <title>Extensive microbial diversity within the chicken gut microbiome revealed by metagenomics and culture.</title>
        <authorList>
            <person name="Gilroy R."/>
            <person name="Ravi A."/>
            <person name="Getino M."/>
            <person name="Pursley I."/>
            <person name="Horton D.L."/>
            <person name="Alikhan N.F."/>
            <person name="Baker D."/>
            <person name="Gharbi K."/>
            <person name="Hall N."/>
            <person name="Watson M."/>
            <person name="Adriaenssens E.M."/>
            <person name="Foster-Nyarko E."/>
            <person name="Jarju S."/>
            <person name="Secka A."/>
            <person name="Antonio M."/>
            <person name="Oren A."/>
            <person name="Chaudhuri R.R."/>
            <person name="La Ragione R."/>
            <person name="Hildebrand F."/>
            <person name="Pallen M.J."/>
        </authorList>
    </citation>
    <scope>NUCLEOTIDE SEQUENCE</scope>
    <source>
        <strain evidence="2">ChiSxjej2B14-6234</strain>
    </source>
</reference>
<dbReference type="Pfam" id="PF00583">
    <property type="entry name" value="Acetyltransf_1"/>
    <property type="match status" value="1"/>
</dbReference>